<dbReference type="SUPFAM" id="SSF88723">
    <property type="entry name" value="PIN domain-like"/>
    <property type="match status" value="1"/>
</dbReference>
<feature type="domain" description="PIN" evidence="1">
    <location>
        <begin position="8"/>
        <end position="110"/>
    </location>
</feature>
<dbReference type="Pfam" id="PF13470">
    <property type="entry name" value="PIN_3"/>
    <property type="match status" value="1"/>
</dbReference>
<gene>
    <name evidence="2" type="ORF">SAMN05421770_10530</name>
</gene>
<organism evidence="2 3">
    <name type="scientific">Granulicella rosea</name>
    <dbReference type="NCBI Taxonomy" id="474952"/>
    <lineage>
        <taxon>Bacteria</taxon>
        <taxon>Pseudomonadati</taxon>
        <taxon>Acidobacteriota</taxon>
        <taxon>Terriglobia</taxon>
        <taxon>Terriglobales</taxon>
        <taxon>Acidobacteriaceae</taxon>
        <taxon>Granulicella</taxon>
    </lineage>
</organism>
<dbReference type="InterPro" id="IPR029060">
    <property type="entry name" value="PIN-like_dom_sf"/>
</dbReference>
<name>A0A239KLZ1_9BACT</name>
<dbReference type="EMBL" id="FZOU01000005">
    <property type="protein sequence ID" value="SNT18742.1"/>
    <property type="molecule type" value="Genomic_DNA"/>
</dbReference>
<dbReference type="Proteomes" id="UP000198356">
    <property type="component" value="Unassembled WGS sequence"/>
</dbReference>
<dbReference type="Gene3D" id="3.40.50.1010">
    <property type="entry name" value="5'-nuclease"/>
    <property type="match status" value="1"/>
</dbReference>
<dbReference type="InterPro" id="IPR002716">
    <property type="entry name" value="PIN_dom"/>
</dbReference>
<keyword evidence="3" id="KW-1185">Reference proteome</keyword>
<sequence length="141" mass="15898">MHDVHPLRVYLDTNVLFSASRSANADFLKFWKLARITPVVSPFVLGEIANHIESADHRSRLDELLRQTATVGDGPIDTIPRGIILVEKDRPILASALFARVDYLVTGDFHHFGHLHNTRVLHLNIVSPRGFLTKYASRLIP</sequence>
<evidence type="ECO:0000313" key="3">
    <source>
        <dbReference type="Proteomes" id="UP000198356"/>
    </source>
</evidence>
<proteinExistence type="predicted"/>
<reference evidence="2 3" key="1">
    <citation type="submission" date="2017-06" db="EMBL/GenBank/DDBJ databases">
        <authorList>
            <person name="Kim H.J."/>
            <person name="Triplett B.A."/>
        </authorList>
    </citation>
    <scope>NUCLEOTIDE SEQUENCE [LARGE SCALE GENOMIC DNA]</scope>
    <source>
        <strain evidence="2 3">DSM 18704</strain>
    </source>
</reference>
<dbReference type="AlphaFoldDB" id="A0A239KLZ1"/>
<protein>
    <submittedName>
        <fullName evidence="2">Predicted nucleic acid-binding protein, contains PIN domain</fullName>
    </submittedName>
</protein>
<accession>A0A239KLZ1</accession>
<evidence type="ECO:0000313" key="2">
    <source>
        <dbReference type="EMBL" id="SNT18742.1"/>
    </source>
</evidence>
<evidence type="ECO:0000259" key="1">
    <source>
        <dbReference type="Pfam" id="PF13470"/>
    </source>
</evidence>